<accession>A0A5D4T0M0</accession>
<feature type="transmembrane region" description="Helical" evidence="1">
    <location>
        <begin position="80"/>
        <end position="98"/>
    </location>
</feature>
<comment type="caution">
    <text evidence="3">The sequence shown here is derived from an EMBL/GenBank/DDBJ whole genome shotgun (WGS) entry which is preliminary data.</text>
</comment>
<dbReference type="Pfam" id="PF22570">
    <property type="entry name" value="LiaF-TM"/>
    <property type="match status" value="1"/>
</dbReference>
<feature type="domain" description="LiaF transmembrane" evidence="2">
    <location>
        <begin position="9"/>
        <end position="103"/>
    </location>
</feature>
<feature type="transmembrane region" description="Helical" evidence="1">
    <location>
        <begin position="138"/>
        <end position="157"/>
    </location>
</feature>
<feature type="transmembrane region" description="Helical" evidence="1">
    <location>
        <begin position="110"/>
        <end position="126"/>
    </location>
</feature>
<name>A0A5D4T0M0_9BACI</name>
<dbReference type="EMBL" id="VTEV01000003">
    <property type="protein sequence ID" value="TYS68965.1"/>
    <property type="molecule type" value="Genomic_DNA"/>
</dbReference>
<evidence type="ECO:0000256" key="1">
    <source>
        <dbReference type="SAM" id="Phobius"/>
    </source>
</evidence>
<dbReference type="Proteomes" id="UP000322524">
    <property type="component" value="Unassembled WGS sequence"/>
</dbReference>
<keyword evidence="1" id="KW-1133">Transmembrane helix</keyword>
<evidence type="ECO:0000259" key="2">
    <source>
        <dbReference type="Pfam" id="PF22570"/>
    </source>
</evidence>
<evidence type="ECO:0000313" key="4">
    <source>
        <dbReference type="Proteomes" id="UP000322524"/>
    </source>
</evidence>
<evidence type="ECO:0000313" key="3">
    <source>
        <dbReference type="EMBL" id="TYS68965.1"/>
    </source>
</evidence>
<dbReference type="InterPro" id="IPR054331">
    <property type="entry name" value="LiaF_TM"/>
</dbReference>
<sequence>MKKNSFLPGLLLLFFGAYFLLQQLNIVLWEGMLHWSTILVIAGIALLLQAYKQSDYPNILPGFVLLGIGLHFQLKDKVDVWPDHFAVIILIIGIGFILRSQKTKGGMFEGVLLCILASFFLFYDTFMEMLGVVETGVASLHTFWPVLLILIGAFFVFKKK</sequence>
<gene>
    <name evidence="3" type="ORF">FZC76_08540</name>
</gene>
<dbReference type="OrthoDB" id="2989824at2"/>
<dbReference type="AlphaFoldDB" id="A0A5D4T0M0"/>
<dbReference type="STRING" id="79883.GCA_001636495_01754"/>
<proteinExistence type="predicted"/>
<protein>
    <recommendedName>
        <fullName evidence="2">LiaF transmembrane domain-containing protein</fullName>
    </recommendedName>
</protein>
<dbReference type="RefSeq" id="WP_148987808.1">
    <property type="nucleotide sequence ID" value="NZ_VTEV01000003.1"/>
</dbReference>
<organism evidence="3 4">
    <name type="scientific">Sutcliffiella horikoshii</name>
    <dbReference type="NCBI Taxonomy" id="79883"/>
    <lineage>
        <taxon>Bacteria</taxon>
        <taxon>Bacillati</taxon>
        <taxon>Bacillota</taxon>
        <taxon>Bacilli</taxon>
        <taxon>Bacillales</taxon>
        <taxon>Bacillaceae</taxon>
        <taxon>Sutcliffiella</taxon>
    </lineage>
</organism>
<reference evidence="3 4" key="1">
    <citation type="submission" date="2019-08" db="EMBL/GenBank/DDBJ databases">
        <title>Bacillus genomes from the desert of Cuatro Cienegas, Coahuila.</title>
        <authorList>
            <person name="Olmedo-Alvarez G."/>
        </authorList>
    </citation>
    <scope>NUCLEOTIDE SEQUENCE [LARGE SCALE GENOMIC DNA]</scope>
    <source>
        <strain evidence="3 4">CH28_1T</strain>
    </source>
</reference>
<keyword evidence="1" id="KW-0812">Transmembrane</keyword>
<feature type="transmembrane region" description="Helical" evidence="1">
    <location>
        <begin position="32"/>
        <end position="51"/>
    </location>
</feature>
<keyword evidence="1" id="KW-0472">Membrane</keyword>